<dbReference type="RefSeq" id="WP_014266046.1">
    <property type="nucleotide sequence ID" value="NC_016631.1"/>
</dbReference>
<evidence type="ECO:0000313" key="1">
    <source>
        <dbReference type="EMBL" id="AEU37169.1"/>
    </source>
</evidence>
<accession>G8NPT0</accession>
<dbReference type="Pfam" id="PF05488">
    <property type="entry name" value="PAAR_motif"/>
    <property type="match status" value="1"/>
</dbReference>
<sequence>MPPAARATDPHICPGGGGPIVPSGEITVLIDHLPAATVTWQTACTADGDDPIVRGSTGVFINHLPAARVGDQTTLGGAIMMGSLTCEIGEMGSPPAGAGGFGGVVAGLSVGKGG</sequence>
<dbReference type="HOGENOM" id="CLU_148568_5_0_0"/>
<dbReference type="KEGG" id="gma:AciX8_2866"/>
<evidence type="ECO:0000313" key="2">
    <source>
        <dbReference type="Proteomes" id="UP000007113"/>
    </source>
</evidence>
<proteinExistence type="predicted"/>
<gene>
    <name evidence="1" type="ordered locus">AciX8_2866</name>
</gene>
<dbReference type="OrthoDB" id="9807902at2"/>
<name>G8NPT0_GRAMM</name>
<dbReference type="Proteomes" id="UP000007113">
    <property type="component" value="Chromosome"/>
</dbReference>
<keyword evidence="2" id="KW-1185">Reference proteome</keyword>
<dbReference type="Gene3D" id="2.60.200.60">
    <property type="match status" value="2"/>
</dbReference>
<dbReference type="AlphaFoldDB" id="G8NPT0"/>
<reference evidence="1 2" key="1">
    <citation type="submission" date="2011-11" db="EMBL/GenBank/DDBJ databases">
        <title>Complete sequence of Granulicella mallensis MP5ACTX8.</title>
        <authorList>
            <consortium name="US DOE Joint Genome Institute"/>
            <person name="Lucas S."/>
            <person name="Copeland A."/>
            <person name="Lapidus A."/>
            <person name="Cheng J.-F."/>
            <person name="Goodwin L."/>
            <person name="Pitluck S."/>
            <person name="Peters L."/>
            <person name="Lu M."/>
            <person name="Detter J.C."/>
            <person name="Han C."/>
            <person name="Tapia R."/>
            <person name="Land M."/>
            <person name="Hauser L."/>
            <person name="Kyrpides N."/>
            <person name="Ivanova N."/>
            <person name="Mikhailova N."/>
            <person name="Pagani I."/>
            <person name="Rawat S."/>
            <person name="Mannisto M."/>
            <person name="Haggblom M."/>
            <person name="Woyke T."/>
        </authorList>
    </citation>
    <scope>NUCLEOTIDE SEQUENCE [LARGE SCALE GENOMIC DNA]</scope>
    <source>
        <strain evidence="2">ATCC BAA-1857 / DSM 23137 / MP5ACTX8</strain>
    </source>
</reference>
<dbReference type="STRING" id="682795.AciX8_2866"/>
<protein>
    <submittedName>
        <fullName evidence="1">PAAR repeat-containing protein</fullName>
    </submittedName>
</protein>
<dbReference type="SMR" id="G8NPT0"/>
<organism evidence="1 2">
    <name type="scientific">Granulicella mallensis (strain ATCC BAA-1857 / DSM 23137 / MP5ACTX8)</name>
    <dbReference type="NCBI Taxonomy" id="682795"/>
    <lineage>
        <taxon>Bacteria</taxon>
        <taxon>Pseudomonadati</taxon>
        <taxon>Acidobacteriota</taxon>
        <taxon>Terriglobia</taxon>
        <taxon>Terriglobales</taxon>
        <taxon>Acidobacteriaceae</taxon>
        <taxon>Granulicella</taxon>
    </lineage>
</organism>
<dbReference type="InterPro" id="IPR008727">
    <property type="entry name" value="PAAR_motif"/>
</dbReference>
<dbReference type="EMBL" id="CP003130">
    <property type="protein sequence ID" value="AEU37169.1"/>
    <property type="molecule type" value="Genomic_DNA"/>
</dbReference>
<dbReference type="eggNOG" id="COG4104">
    <property type="taxonomic scope" value="Bacteria"/>
</dbReference>